<protein>
    <recommendedName>
        <fullName evidence="1">Bet v I/Major latex protein domain-containing protein</fullName>
    </recommendedName>
</protein>
<reference evidence="2 3" key="1">
    <citation type="journal article" date="2023" name="Int. J. Mol. Sci.">
        <title>De Novo Assembly and Annotation of 11 Diverse Shrub Willow (Salix) Genomes Reveals Novel Gene Organization in Sex-Linked Regions.</title>
        <authorList>
            <person name="Hyden B."/>
            <person name="Feng K."/>
            <person name="Yates T.B."/>
            <person name="Jawdy S."/>
            <person name="Cereghino C."/>
            <person name="Smart L.B."/>
            <person name="Muchero W."/>
        </authorList>
    </citation>
    <scope>NUCLEOTIDE SEQUENCE [LARGE SCALE GENOMIC DNA]</scope>
    <source>
        <tissue evidence="2">Shoot tip</tissue>
    </source>
</reference>
<evidence type="ECO:0000313" key="2">
    <source>
        <dbReference type="EMBL" id="KAJ6429119.1"/>
    </source>
</evidence>
<sequence length="165" mass="18582">MEGEVEIKVSAETFHDVFSCRPHHISNMSPAKIQNVDLHEGDWGKPGTVITWSYVHDRVAKIAKEVIEAIDDAKLSTTFKVIGGDITTEFKECKIIVQATPKGEGSCLAHWTLEYEKLNENVPDPHTLLEFCIHVSKDVEEHHLARATNRRTGMNYRFQCPAAVV</sequence>
<dbReference type="EMBL" id="JAPFFJ010000004">
    <property type="protein sequence ID" value="KAJ6429119.1"/>
    <property type="molecule type" value="Genomic_DNA"/>
</dbReference>
<dbReference type="PANTHER" id="PTHR31907">
    <property type="entry name" value="MLP-LIKE PROTEIN 423"/>
    <property type="match status" value="1"/>
</dbReference>
<dbReference type="SMART" id="SM01037">
    <property type="entry name" value="Bet_v_1"/>
    <property type="match status" value="1"/>
</dbReference>
<comment type="caution">
    <text evidence="2">The sequence shown here is derived from an EMBL/GenBank/DDBJ whole genome shotgun (WGS) entry which is preliminary data.</text>
</comment>
<dbReference type="InterPro" id="IPR000916">
    <property type="entry name" value="Bet_v_I/MLP"/>
</dbReference>
<dbReference type="CDD" id="cd07816">
    <property type="entry name" value="Bet_v1-like"/>
    <property type="match status" value="1"/>
</dbReference>
<gene>
    <name evidence="2" type="ORF">OIU84_020703</name>
</gene>
<dbReference type="Proteomes" id="UP001162972">
    <property type="component" value="Chromosome 8"/>
</dbReference>
<name>A0AAD6PGL3_9ROSI</name>
<dbReference type="GO" id="GO:0006952">
    <property type="term" value="P:defense response"/>
    <property type="evidence" value="ECO:0007669"/>
    <property type="project" value="InterPro"/>
</dbReference>
<dbReference type="AlphaFoldDB" id="A0AAD6PGL3"/>
<evidence type="ECO:0000313" key="3">
    <source>
        <dbReference type="Proteomes" id="UP001162972"/>
    </source>
</evidence>
<evidence type="ECO:0000259" key="1">
    <source>
        <dbReference type="SMART" id="SM01037"/>
    </source>
</evidence>
<dbReference type="InterPro" id="IPR023393">
    <property type="entry name" value="START-like_dom_sf"/>
</dbReference>
<keyword evidence="3" id="KW-1185">Reference proteome</keyword>
<organism evidence="2 3">
    <name type="scientific">Salix udensis</name>
    <dbReference type="NCBI Taxonomy" id="889485"/>
    <lineage>
        <taxon>Eukaryota</taxon>
        <taxon>Viridiplantae</taxon>
        <taxon>Streptophyta</taxon>
        <taxon>Embryophyta</taxon>
        <taxon>Tracheophyta</taxon>
        <taxon>Spermatophyta</taxon>
        <taxon>Magnoliopsida</taxon>
        <taxon>eudicotyledons</taxon>
        <taxon>Gunneridae</taxon>
        <taxon>Pentapetalae</taxon>
        <taxon>rosids</taxon>
        <taxon>fabids</taxon>
        <taxon>Malpighiales</taxon>
        <taxon>Salicaceae</taxon>
        <taxon>Saliceae</taxon>
        <taxon>Salix</taxon>
    </lineage>
</organism>
<dbReference type="Pfam" id="PF00407">
    <property type="entry name" value="Bet_v_1"/>
    <property type="match status" value="1"/>
</dbReference>
<dbReference type="SUPFAM" id="SSF55961">
    <property type="entry name" value="Bet v1-like"/>
    <property type="match status" value="1"/>
</dbReference>
<accession>A0AAD6PGL3</accession>
<feature type="domain" description="Bet v I/Major latex protein" evidence="1">
    <location>
        <begin position="1"/>
        <end position="146"/>
    </location>
</feature>
<dbReference type="InterPro" id="IPR051761">
    <property type="entry name" value="MLP-like_ligand-binding"/>
</dbReference>
<dbReference type="Gene3D" id="3.30.530.20">
    <property type="match status" value="1"/>
</dbReference>
<proteinExistence type="predicted"/>